<reference evidence="1" key="1">
    <citation type="submission" date="2014-05" db="EMBL/GenBank/DDBJ databases">
        <authorList>
            <person name="Chronopoulou M."/>
        </authorList>
    </citation>
    <scope>NUCLEOTIDE SEQUENCE</scope>
    <source>
        <tissue evidence="1">Whole organism</tissue>
    </source>
</reference>
<sequence length="114" mass="12853">KQLLQLQLLEEMTVIANAFLYSSEIQEEEHTETAGALPMELSGVMSNMMDLAHVLIFGYPNVSEDATGPITPVPLQLRTLLSADQFSLHLFHYQLPPLPLPFHPRMSLMTFFNP</sequence>
<dbReference type="EMBL" id="HACA01033739">
    <property type="protein sequence ID" value="CDW51101.1"/>
    <property type="molecule type" value="Transcribed_RNA"/>
</dbReference>
<evidence type="ECO:0000313" key="1">
    <source>
        <dbReference type="EMBL" id="CDW51101.1"/>
    </source>
</evidence>
<feature type="non-terminal residue" evidence="1">
    <location>
        <position position="114"/>
    </location>
</feature>
<feature type="non-terminal residue" evidence="1">
    <location>
        <position position="1"/>
    </location>
</feature>
<protein>
    <submittedName>
        <fullName evidence="1">Uncharacterized protein</fullName>
    </submittedName>
</protein>
<dbReference type="AlphaFoldDB" id="A0A0K2VLU4"/>
<organism evidence="1">
    <name type="scientific">Lepeophtheirus salmonis</name>
    <name type="common">Salmon louse</name>
    <name type="synonym">Caligus salmonis</name>
    <dbReference type="NCBI Taxonomy" id="72036"/>
    <lineage>
        <taxon>Eukaryota</taxon>
        <taxon>Metazoa</taxon>
        <taxon>Ecdysozoa</taxon>
        <taxon>Arthropoda</taxon>
        <taxon>Crustacea</taxon>
        <taxon>Multicrustacea</taxon>
        <taxon>Hexanauplia</taxon>
        <taxon>Copepoda</taxon>
        <taxon>Siphonostomatoida</taxon>
        <taxon>Caligidae</taxon>
        <taxon>Lepeophtheirus</taxon>
    </lineage>
</organism>
<name>A0A0K2VLU4_LEPSM</name>
<proteinExistence type="predicted"/>
<accession>A0A0K2VLU4</accession>